<name>A0ABU8I5J5_9SPHI</name>
<comment type="caution">
    <text evidence="1">The sequence shown here is derived from an EMBL/GenBank/DDBJ whole genome shotgun (WGS) entry which is preliminary data.</text>
</comment>
<evidence type="ECO:0000313" key="1">
    <source>
        <dbReference type="EMBL" id="MEI5984992.1"/>
    </source>
</evidence>
<keyword evidence="2" id="KW-1185">Reference proteome</keyword>
<accession>A0ABU8I5J5</accession>
<sequence>MQKPTNYLLTIISLLFLFQIAYGQEELDIQIIPKWEKGDSLNYIIHKEKTETVNGELVKSNKGSLMAKFKVLDVAENGYKIQWLYQTDFESLGIPEKYHDALKDFSQINVVYRTDQNGVFQEVLNTAELMTNLEQSLKKFFSILKKEEPEMADDMDFAMSQTIELFKDKQLIESIAFKEIKLLHGLYGNYFTSKEKETYQEDAPNILGSIPLSIKSSIWLDNIQADQVAIIKKESEIDEEELKQLIGKIQSQFDLKNKEDLNSVNIKLKDRYEMHFDLKTGNILKAASERIVDGQDVKGKTLVKELVSIELVK</sequence>
<gene>
    <name evidence="1" type="ORF">VJ786_08755</name>
</gene>
<evidence type="ECO:0000313" key="2">
    <source>
        <dbReference type="Proteomes" id="UP001363035"/>
    </source>
</evidence>
<organism evidence="1 2">
    <name type="scientific">Sphingobacterium tenebrionis</name>
    <dbReference type="NCBI Taxonomy" id="3111775"/>
    <lineage>
        <taxon>Bacteria</taxon>
        <taxon>Pseudomonadati</taxon>
        <taxon>Bacteroidota</taxon>
        <taxon>Sphingobacteriia</taxon>
        <taxon>Sphingobacteriales</taxon>
        <taxon>Sphingobacteriaceae</taxon>
        <taxon>Sphingobacterium</taxon>
    </lineage>
</organism>
<protein>
    <recommendedName>
        <fullName evidence="3">DUF4369 domain-containing protein</fullName>
    </recommendedName>
</protein>
<dbReference type="EMBL" id="JAYLLN010000018">
    <property type="protein sequence ID" value="MEI5984992.1"/>
    <property type="molecule type" value="Genomic_DNA"/>
</dbReference>
<evidence type="ECO:0008006" key="3">
    <source>
        <dbReference type="Google" id="ProtNLM"/>
    </source>
</evidence>
<dbReference type="RefSeq" id="WP_134776722.1">
    <property type="nucleotide sequence ID" value="NZ_JAYLLN010000018.1"/>
</dbReference>
<dbReference type="Proteomes" id="UP001363035">
    <property type="component" value="Unassembled WGS sequence"/>
</dbReference>
<proteinExistence type="predicted"/>
<reference evidence="1 2" key="1">
    <citation type="submission" date="2024-01" db="EMBL/GenBank/DDBJ databases">
        <title>Sphingobacterium tenebrionis sp. nov., a novel endophyte isolated from tenebrio molitor intestines.</title>
        <authorList>
            <person name="Zhang C."/>
        </authorList>
    </citation>
    <scope>NUCLEOTIDE SEQUENCE [LARGE SCALE GENOMIC DNA]</scope>
    <source>
        <strain evidence="1 2">PU5-4</strain>
    </source>
</reference>